<reference evidence="4 5" key="1">
    <citation type="submission" date="2017-06" db="EMBL/GenBank/DDBJ databases">
        <title>Ensifer strains isolated from leguminous trees and herbs display diverse denitrification phenotypes with some acting as strong N2O sinks.</title>
        <authorList>
            <person name="Woliy K."/>
            <person name="Mania D."/>
            <person name="Bakken L.R."/>
            <person name="Frostegard A."/>
        </authorList>
    </citation>
    <scope>NUCLEOTIDE SEQUENCE [LARGE SCALE GENOMIC DNA]</scope>
    <source>
        <strain evidence="4 5">AC50a</strain>
    </source>
</reference>
<dbReference type="Gene3D" id="3.90.180.10">
    <property type="entry name" value="Medium-chain alcohol dehydrogenases, catalytic domain"/>
    <property type="match status" value="1"/>
</dbReference>
<evidence type="ECO:0000313" key="4">
    <source>
        <dbReference type="EMBL" id="PJR16453.1"/>
    </source>
</evidence>
<dbReference type="Pfam" id="PF13602">
    <property type="entry name" value="ADH_zinc_N_2"/>
    <property type="match status" value="1"/>
</dbReference>
<dbReference type="PROSITE" id="PS01162">
    <property type="entry name" value="QOR_ZETA_CRYSTAL"/>
    <property type="match status" value="1"/>
</dbReference>
<evidence type="ECO:0000256" key="1">
    <source>
        <dbReference type="ARBA" id="ARBA00022857"/>
    </source>
</evidence>
<dbReference type="SMART" id="SM00829">
    <property type="entry name" value="PKS_ER"/>
    <property type="match status" value="1"/>
</dbReference>
<dbReference type="InterPro" id="IPR013154">
    <property type="entry name" value="ADH-like_N"/>
</dbReference>
<evidence type="ECO:0000259" key="3">
    <source>
        <dbReference type="SMART" id="SM00829"/>
    </source>
</evidence>
<dbReference type="Gene3D" id="3.40.50.720">
    <property type="entry name" value="NAD(P)-binding Rossmann-like Domain"/>
    <property type="match status" value="1"/>
</dbReference>
<dbReference type="EMBL" id="NJGD01000002">
    <property type="protein sequence ID" value="PJR16453.1"/>
    <property type="molecule type" value="Genomic_DNA"/>
</dbReference>
<dbReference type="PANTHER" id="PTHR48106">
    <property type="entry name" value="QUINONE OXIDOREDUCTASE PIG3-RELATED"/>
    <property type="match status" value="1"/>
</dbReference>
<evidence type="ECO:0000313" key="5">
    <source>
        <dbReference type="Proteomes" id="UP000231987"/>
    </source>
</evidence>
<dbReference type="GO" id="GO:0070402">
    <property type="term" value="F:NADPH binding"/>
    <property type="evidence" value="ECO:0007669"/>
    <property type="project" value="TreeGrafter"/>
</dbReference>
<organism evidence="4 5">
    <name type="scientific">Rhizobium meliloti</name>
    <name type="common">Ensifer meliloti</name>
    <name type="synonym">Sinorhizobium meliloti</name>
    <dbReference type="NCBI Taxonomy" id="382"/>
    <lineage>
        <taxon>Bacteria</taxon>
        <taxon>Pseudomonadati</taxon>
        <taxon>Pseudomonadota</taxon>
        <taxon>Alphaproteobacteria</taxon>
        <taxon>Hyphomicrobiales</taxon>
        <taxon>Rhizobiaceae</taxon>
        <taxon>Sinorhizobium/Ensifer group</taxon>
        <taxon>Sinorhizobium</taxon>
    </lineage>
</organism>
<dbReference type="RefSeq" id="WP_100670434.1">
    <property type="nucleotide sequence ID" value="NZ_NJGD01000002.1"/>
</dbReference>
<comment type="caution">
    <text evidence="4">The sequence shown here is derived from an EMBL/GenBank/DDBJ whole genome shotgun (WGS) entry which is preliminary data.</text>
</comment>
<dbReference type="Proteomes" id="UP000231987">
    <property type="component" value="Unassembled WGS sequence"/>
</dbReference>
<dbReference type="InterPro" id="IPR036291">
    <property type="entry name" value="NAD(P)-bd_dom_sf"/>
</dbReference>
<sequence>MKTIEFRRFGAPDVLRSVDVPTPSPGRGEALVRVGAVGVNYFEVLMRQDRYAVTPELPMIPGVEVAGVVAAVGEDLPQDLVGSRVAAPMFAHGRGTGGYAEYVAVEAAMLVPIPDGLSFEAAVAMMVQGLTALYLVRQSALQNKTLLISAAAGGVGSLLVQLARKGGARTIVAVASSEEKLDFARSMGAHVGINYAVPDWTATLRRALNGGGVDILYDFVGGEFTDAAIDLLAPAGELVFGALGRFALSARQAESMFALNQSLRGFALLPLLNLAGLKADLTELFNRAQEGALTVAIDSRFSLDRAADAHRAIESRRTIGKVVLVP</sequence>
<keyword evidence="1" id="KW-0521">NADP</keyword>
<dbReference type="AlphaFoldDB" id="A0A2J0Z7F7"/>
<dbReference type="InterPro" id="IPR020843">
    <property type="entry name" value="ER"/>
</dbReference>
<dbReference type="SUPFAM" id="SSF51735">
    <property type="entry name" value="NAD(P)-binding Rossmann-fold domains"/>
    <property type="match status" value="1"/>
</dbReference>
<gene>
    <name evidence="4" type="ORF">CEJ86_06660</name>
</gene>
<evidence type="ECO:0000256" key="2">
    <source>
        <dbReference type="ARBA" id="ARBA00023002"/>
    </source>
</evidence>
<name>A0A2J0Z7F7_RHIML</name>
<protein>
    <submittedName>
        <fullName evidence="4">NADPH:quinone oxidoreductase</fullName>
    </submittedName>
</protein>
<dbReference type="GO" id="GO:0016651">
    <property type="term" value="F:oxidoreductase activity, acting on NAD(P)H"/>
    <property type="evidence" value="ECO:0007669"/>
    <property type="project" value="TreeGrafter"/>
</dbReference>
<dbReference type="SUPFAM" id="SSF50129">
    <property type="entry name" value="GroES-like"/>
    <property type="match status" value="1"/>
</dbReference>
<dbReference type="InterPro" id="IPR002364">
    <property type="entry name" value="Quin_OxRdtase/zeta-crystal_CS"/>
</dbReference>
<keyword evidence="2" id="KW-0560">Oxidoreductase</keyword>
<dbReference type="InterPro" id="IPR011032">
    <property type="entry name" value="GroES-like_sf"/>
</dbReference>
<dbReference type="Pfam" id="PF08240">
    <property type="entry name" value="ADH_N"/>
    <property type="match status" value="1"/>
</dbReference>
<dbReference type="GO" id="GO:0008270">
    <property type="term" value="F:zinc ion binding"/>
    <property type="evidence" value="ECO:0007669"/>
    <property type="project" value="InterPro"/>
</dbReference>
<accession>A0A2J0Z7F7</accession>
<proteinExistence type="predicted"/>
<feature type="domain" description="Enoyl reductase (ER)" evidence="3">
    <location>
        <begin position="10"/>
        <end position="324"/>
    </location>
</feature>